<protein>
    <recommendedName>
        <fullName evidence="1">Halobacterial output domain-containing protein</fullName>
    </recommendedName>
</protein>
<proteinExistence type="predicted"/>
<evidence type="ECO:0000259" key="1">
    <source>
        <dbReference type="Pfam" id="PF18545"/>
    </source>
</evidence>
<dbReference type="OrthoDB" id="382338at2157"/>
<dbReference type="EMBL" id="WUYX01000022">
    <property type="protein sequence ID" value="MXV61622.1"/>
    <property type="molecule type" value="Genomic_DNA"/>
</dbReference>
<name>A0A6B0VLI1_9EURY</name>
<dbReference type="AlphaFoldDB" id="A0A6B0VLI1"/>
<accession>A0A6B0VLI1</accession>
<keyword evidence="3" id="KW-1185">Reference proteome</keyword>
<dbReference type="Proteomes" id="UP000434101">
    <property type="component" value="Unassembled WGS sequence"/>
</dbReference>
<evidence type="ECO:0000313" key="3">
    <source>
        <dbReference type="Proteomes" id="UP000434101"/>
    </source>
</evidence>
<dbReference type="RefSeq" id="WP_160063658.1">
    <property type="nucleotide sequence ID" value="NZ_WUYX01000022.1"/>
</dbReference>
<organism evidence="2 3">
    <name type="scientific">Natronorubrum halalkaliphilum</name>
    <dbReference type="NCBI Taxonomy" id="2691917"/>
    <lineage>
        <taxon>Archaea</taxon>
        <taxon>Methanobacteriati</taxon>
        <taxon>Methanobacteriota</taxon>
        <taxon>Stenosarchaea group</taxon>
        <taxon>Halobacteria</taxon>
        <taxon>Halobacteriales</taxon>
        <taxon>Natrialbaceae</taxon>
        <taxon>Natronorubrum</taxon>
    </lineage>
</organism>
<evidence type="ECO:0000313" key="2">
    <source>
        <dbReference type="EMBL" id="MXV61622.1"/>
    </source>
</evidence>
<comment type="caution">
    <text evidence="2">The sequence shown here is derived from an EMBL/GenBank/DDBJ whole genome shotgun (WGS) entry which is preliminary data.</text>
</comment>
<dbReference type="InterPro" id="IPR040624">
    <property type="entry name" value="HalOD1"/>
</dbReference>
<dbReference type="Pfam" id="PF18545">
    <property type="entry name" value="HalOD1"/>
    <property type="match status" value="1"/>
</dbReference>
<feature type="domain" description="Halobacterial output" evidence="1">
    <location>
        <begin position="12"/>
        <end position="77"/>
    </location>
</feature>
<sequence length="82" mass="9264">MTRRENQQTTADSVIYSIVEEISAVTDTPVEDVKPLHNSVDADALKRLVNRSHSEFRLEFPHNGLQVVVECTPDTEITVLEE</sequence>
<reference evidence="2 3" key="1">
    <citation type="submission" date="2020-01" db="EMBL/GenBank/DDBJ databases">
        <title>Natronorubrum sp. JWXQ-INN 674 isolated from Inner Mongolia Autonomous Region of China.</title>
        <authorList>
            <person name="Xue Q."/>
        </authorList>
    </citation>
    <scope>NUCLEOTIDE SEQUENCE [LARGE SCALE GENOMIC DNA]</scope>
    <source>
        <strain evidence="2 3">JWXQ-INN-674</strain>
    </source>
</reference>
<gene>
    <name evidence="2" type="ORF">GS429_05985</name>
</gene>